<dbReference type="NCBIfam" id="TIGR00254">
    <property type="entry name" value="GGDEF"/>
    <property type="match status" value="1"/>
</dbReference>
<dbReference type="InterPro" id="IPR029787">
    <property type="entry name" value="Nucleotide_cyclase"/>
</dbReference>
<evidence type="ECO:0000313" key="3">
    <source>
        <dbReference type="EMBL" id="VAX30663.1"/>
    </source>
</evidence>
<dbReference type="Gene3D" id="3.30.450.40">
    <property type="match status" value="1"/>
</dbReference>
<reference evidence="3" key="1">
    <citation type="submission" date="2018-06" db="EMBL/GenBank/DDBJ databases">
        <authorList>
            <person name="Zhirakovskaya E."/>
        </authorList>
    </citation>
    <scope>NUCLEOTIDE SEQUENCE</scope>
</reference>
<evidence type="ECO:0000259" key="2">
    <source>
        <dbReference type="PROSITE" id="PS50887"/>
    </source>
</evidence>
<dbReference type="CDD" id="cd01948">
    <property type="entry name" value="EAL"/>
    <property type="match status" value="1"/>
</dbReference>
<dbReference type="InterPro" id="IPR035919">
    <property type="entry name" value="EAL_sf"/>
</dbReference>
<dbReference type="InterPro" id="IPR000160">
    <property type="entry name" value="GGDEF_dom"/>
</dbReference>
<dbReference type="PROSITE" id="PS50883">
    <property type="entry name" value="EAL"/>
    <property type="match status" value="1"/>
</dbReference>
<dbReference type="InterPro" id="IPR029016">
    <property type="entry name" value="GAF-like_dom_sf"/>
</dbReference>
<organism evidence="3">
    <name type="scientific">hydrothermal vent metagenome</name>
    <dbReference type="NCBI Taxonomy" id="652676"/>
    <lineage>
        <taxon>unclassified sequences</taxon>
        <taxon>metagenomes</taxon>
        <taxon>ecological metagenomes</taxon>
    </lineage>
</organism>
<accession>A0A3B1D1L0</accession>
<dbReference type="InterPro" id="IPR043128">
    <property type="entry name" value="Rev_trsase/Diguanyl_cyclase"/>
</dbReference>
<dbReference type="Pfam" id="PF00990">
    <property type="entry name" value="GGDEF"/>
    <property type="match status" value="1"/>
</dbReference>
<dbReference type="SUPFAM" id="SSF55073">
    <property type="entry name" value="Nucleotide cyclase"/>
    <property type="match status" value="1"/>
</dbReference>
<dbReference type="SUPFAM" id="SSF55785">
    <property type="entry name" value="PYP-like sensor domain (PAS domain)"/>
    <property type="match status" value="1"/>
</dbReference>
<dbReference type="EMBL" id="UOGF01000061">
    <property type="protein sequence ID" value="VAX30663.1"/>
    <property type="molecule type" value="Genomic_DNA"/>
</dbReference>
<dbReference type="PANTHER" id="PTHR44757:SF2">
    <property type="entry name" value="BIOFILM ARCHITECTURE MAINTENANCE PROTEIN MBAA"/>
    <property type="match status" value="1"/>
</dbReference>
<gene>
    <name evidence="3" type="ORF">MNBD_NITROSPIRAE01-1112</name>
</gene>
<dbReference type="SUPFAM" id="SSF141868">
    <property type="entry name" value="EAL domain-like"/>
    <property type="match status" value="1"/>
</dbReference>
<dbReference type="FunFam" id="3.20.20.450:FF:000001">
    <property type="entry name" value="Cyclic di-GMP phosphodiesterase yahA"/>
    <property type="match status" value="1"/>
</dbReference>
<feature type="domain" description="EAL" evidence="1">
    <location>
        <begin position="480"/>
        <end position="733"/>
    </location>
</feature>
<dbReference type="InterPro" id="IPR001633">
    <property type="entry name" value="EAL_dom"/>
</dbReference>
<dbReference type="Gene3D" id="3.20.20.450">
    <property type="entry name" value="EAL domain"/>
    <property type="match status" value="1"/>
</dbReference>
<dbReference type="AlphaFoldDB" id="A0A3B1D1L0"/>
<dbReference type="SMART" id="SM00267">
    <property type="entry name" value="GGDEF"/>
    <property type="match status" value="1"/>
</dbReference>
<evidence type="ECO:0000259" key="1">
    <source>
        <dbReference type="PROSITE" id="PS50883"/>
    </source>
</evidence>
<dbReference type="Gene3D" id="3.30.450.20">
    <property type="entry name" value="PAS domain"/>
    <property type="match status" value="1"/>
</dbReference>
<name>A0A3B1D1L0_9ZZZZ</name>
<dbReference type="InterPro" id="IPR052155">
    <property type="entry name" value="Biofilm_reg_signaling"/>
</dbReference>
<proteinExistence type="predicted"/>
<dbReference type="Gene3D" id="3.30.70.270">
    <property type="match status" value="1"/>
</dbReference>
<feature type="domain" description="GGDEF" evidence="2">
    <location>
        <begin position="339"/>
        <end position="474"/>
    </location>
</feature>
<dbReference type="CDD" id="cd01949">
    <property type="entry name" value="GGDEF"/>
    <property type="match status" value="1"/>
</dbReference>
<dbReference type="PANTHER" id="PTHR44757">
    <property type="entry name" value="DIGUANYLATE CYCLASE DGCP"/>
    <property type="match status" value="1"/>
</dbReference>
<protein>
    <submittedName>
        <fullName evidence="3">Diguanylate cyclase/phosphodiesterase (GGDEF &amp; EAL domains) with PAS/PAC sensor(S)</fullName>
    </submittedName>
</protein>
<dbReference type="SUPFAM" id="SSF55781">
    <property type="entry name" value="GAF domain-like"/>
    <property type="match status" value="1"/>
</dbReference>
<dbReference type="InterPro" id="IPR035965">
    <property type="entry name" value="PAS-like_dom_sf"/>
</dbReference>
<dbReference type="PROSITE" id="PS50887">
    <property type="entry name" value="GGDEF"/>
    <property type="match status" value="1"/>
</dbReference>
<dbReference type="Pfam" id="PF00563">
    <property type="entry name" value="EAL"/>
    <property type="match status" value="1"/>
</dbReference>
<sequence>MVLNPSLVNKSTRLECLRRYQVLDTSLDASFEDILMLATALCQTPIAQIVFTDSEKFWRKSLVGLELSEQHVGCCSHTLLEADFFEVPNTLKDKHFSTENWVISDPKIRYYAGVPLTTQEGITIGTLSVMDRQARLLNPEQRAGLDTLAGLIISILGVRDRLEPIKKEDRKYEEMEIVLKRTLSLVDATLAATTDGILVVDHHGKVTRFNQHFVEMWDIKESLSPKGHEKLILDVLEQLKEPERFLEKMTKLYETPEEVTYDVFELKNGKVFERYSHPQWVEGKHVGRVWSFRDTTERHEQAALLRHRALHDGLTNLPNRVLLLDRLQQAILLGRREMKSFAVLLMDLDRFKDVNDTLGHRIGDILLRQVSSRIVTILRKSDTLARLGGDEFAILLLGQVTAENAIQFAEKVHQVLEPSFLIEDVSLDIGVSIGISLFPDHGDQVHSLVKMADIAMYMAKSAETGITVYSSSKNQYSLKGLVLKNDLRHAIQDGHLFLLYQPKVNLRTKQATGVEALVRWKHPQFGIIPPDEFIRLAEQTGLIKPLTIWVLKEALRQELFWRKAGLDLRVAVNLSVRSLRDAKLSDQVLDVLQTFKTAPDRLELEITESIIMDDPTRAMEIVTRLGSVGIKFALDDFGTGYSSLSYLKKLPISAIKIDKSFISEMMDESDDEVIVVSIIELAHNLGMKVIAEGVEDQKTIDHLSALHCDEVQGYFLSRPISGDEILEWAEKWMKNNPPKIIKNTAHLS</sequence>
<dbReference type="SMART" id="SM00052">
    <property type="entry name" value="EAL"/>
    <property type="match status" value="1"/>
</dbReference>